<dbReference type="GO" id="GO:0019632">
    <property type="term" value="P:shikimate metabolic process"/>
    <property type="evidence" value="ECO:0007669"/>
    <property type="project" value="TreeGrafter"/>
</dbReference>
<accession>A0A2N3PUQ6</accession>
<evidence type="ECO:0000256" key="2">
    <source>
        <dbReference type="ARBA" id="ARBA00023002"/>
    </source>
</evidence>
<dbReference type="AlphaFoldDB" id="A0A2N3PUQ6"/>
<dbReference type="EMBL" id="PIUM01000013">
    <property type="protein sequence ID" value="PKU24135.1"/>
    <property type="molecule type" value="Genomic_DNA"/>
</dbReference>
<keyword evidence="3" id="KW-0028">Amino-acid biosynthesis</keyword>
<evidence type="ECO:0000313" key="5">
    <source>
        <dbReference type="EMBL" id="PKU24135.1"/>
    </source>
</evidence>
<name>A0A2N3PUQ6_9PROT</name>
<dbReference type="SUPFAM" id="SSF53223">
    <property type="entry name" value="Aminoacid dehydrogenase-like, N-terminal domain"/>
    <property type="match status" value="1"/>
</dbReference>
<dbReference type="PANTHER" id="PTHR21089:SF1">
    <property type="entry name" value="BIFUNCTIONAL 3-DEHYDROQUINATE DEHYDRATASE_SHIKIMATE DEHYDROGENASE, CHLOROPLASTIC"/>
    <property type="match status" value="1"/>
</dbReference>
<dbReference type="InterPro" id="IPR036291">
    <property type="entry name" value="NAD(P)-bd_dom_sf"/>
</dbReference>
<dbReference type="RefSeq" id="WP_101250930.1">
    <property type="nucleotide sequence ID" value="NZ_PIUM01000013.1"/>
</dbReference>
<sequence>MQPDPAILVPFPADRSGRSYLCGLLGSGIRKSRSPDIHETEAAALGLRLVYRTIDFESFGAGGEALPNVLQAAERFGFDGLNVTHPYKQLILPFLDEMSDMARGVGAVNTVVFRGGKRIGYNTDASGFLGCFHDGLPGAVVERIVQLGAGGAGSATSHALLLRGGAGNIGIYDVDAARSGKLVENLVRHFGEGRAYVIPDLSALAEAVKKADGLVQTSPVGMSSHPGLPMPTALLRPEMWVADIIYFPAETELLHAARTLGCRTVGGGAMVVLQAADAFKHFTGVKPDIARMLRHFNEEN</sequence>
<dbReference type="Gene3D" id="3.40.50.720">
    <property type="entry name" value="NAD(P)-binding Rossmann-like Domain"/>
    <property type="match status" value="1"/>
</dbReference>
<protein>
    <submittedName>
        <fullName evidence="5">Shikimate dehydrogenase</fullName>
        <ecNumber evidence="5">1.1.1.25</ecNumber>
    </submittedName>
</protein>
<comment type="caution">
    <text evidence="5">The sequence shown here is derived from an EMBL/GenBank/DDBJ whole genome shotgun (WGS) entry which is preliminary data.</text>
</comment>
<dbReference type="PANTHER" id="PTHR21089">
    <property type="entry name" value="SHIKIMATE DEHYDROGENASE"/>
    <property type="match status" value="1"/>
</dbReference>
<dbReference type="OrthoDB" id="9792692at2"/>
<gene>
    <name evidence="5" type="ORF">CWS72_12395</name>
</gene>
<dbReference type="GO" id="GO:0050661">
    <property type="term" value="F:NADP binding"/>
    <property type="evidence" value="ECO:0007669"/>
    <property type="project" value="TreeGrafter"/>
</dbReference>
<proteinExistence type="predicted"/>
<evidence type="ECO:0000313" key="6">
    <source>
        <dbReference type="Proteomes" id="UP000233293"/>
    </source>
</evidence>
<evidence type="ECO:0000256" key="3">
    <source>
        <dbReference type="ARBA" id="ARBA00023141"/>
    </source>
</evidence>
<reference evidence="6" key="1">
    <citation type="submission" date="2017-12" db="EMBL/GenBank/DDBJ databases">
        <title>Draft genome sequence of Telmatospirillum siberiense 26-4b1T, an acidotolerant peatland alphaproteobacterium potentially involved in sulfur cycling.</title>
        <authorList>
            <person name="Hausmann B."/>
            <person name="Pjevac P."/>
            <person name="Schreck K."/>
            <person name="Herbold C.W."/>
            <person name="Daims H."/>
            <person name="Wagner M."/>
            <person name="Pester M."/>
            <person name="Loy A."/>
        </authorList>
    </citation>
    <scope>NUCLEOTIDE SEQUENCE [LARGE SCALE GENOMIC DNA]</scope>
    <source>
        <strain evidence="6">26-4b1</strain>
    </source>
</reference>
<dbReference type="Pfam" id="PF08501">
    <property type="entry name" value="Shikimate_dh_N"/>
    <property type="match status" value="1"/>
</dbReference>
<dbReference type="GO" id="GO:0009073">
    <property type="term" value="P:aromatic amino acid family biosynthetic process"/>
    <property type="evidence" value="ECO:0007669"/>
    <property type="project" value="UniProtKB-KW"/>
</dbReference>
<keyword evidence="6" id="KW-1185">Reference proteome</keyword>
<dbReference type="EC" id="1.1.1.25" evidence="5"/>
<dbReference type="Proteomes" id="UP000233293">
    <property type="component" value="Unassembled WGS sequence"/>
</dbReference>
<evidence type="ECO:0000256" key="1">
    <source>
        <dbReference type="ARBA" id="ARBA00004871"/>
    </source>
</evidence>
<dbReference type="InterPro" id="IPR046346">
    <property type="entry name" value="Aminoacid_DH-like_N_sf"/>
</dbReference>
<dbReference type="CDD" id="cd01065">
    <property type="entry name" value="NAD_bind_Shikimate_DH"/>
    <property type="match status" value="1"/>
</dbReference>
<keyword evidence="3" id="KW-0057">Aromatic amino acid biosynthesis</keyword>
<dbReference type="GO" id="GO:0005829">
    <property type="term" value="C:cytosol"/>
    <property type="evidence" value="ECO:0007669"/>
    <property type="project" value="TreeGrafter"/>
</dbReference>
<keyword evidence="2 5" id="KW-0560">Oxidoreductase</keyword>
<dbReference type="SUPFAM" id="SSF51735">
    <property type="entry name" value="NAD(P)-binding Rossmann-fold domains"/>
    <property type="match status" value="1"/>
</dbReference>
<dbReference type="NCBIfam" id="NF009201">
    <property type="entry name" value="PRK12549.1"/>
    <property type="match status" value="1"/>
</dbReference>
<dbReference type="InterPro" id="IPR013708">
    <property type="entry name" value="Shikimate_DH-bd_N"/>
</dbReference>
<comment type="pathway">
    <text evidence="1">Metabolic intermediate biosynthesis; chorismate biosynthesis; chorismate from D-erythrose 4-phosphate and phosphoenolpyruvate: step 4/7.</text>
</comment>
<feature type="domain" description="Shikimate dehydrogenase substrate binding N-terminal" evidence="4">
    <location>
        <begin position="24"/>
        <end position="111"/>
    </location>
</feature>
<dbReference type="GO" id="GO:0004764">
    <property type="term" value="F:shikimate 3-dehydrogenase (NADP+) activity"/>
    <property type="evidence" value="ECO:0007669"/>
    <property type="project" value="UniProtKB-EC"/>
</dbReference>
<dbReference type="Gene3D" id="3.40.50.10860">
    <property type="entry name" value="Leucine Dehydrogenase, chain A, domain 1"/>
    <property type="match status" value="1"/>
</dbReference>
<evidence type="ECO:0000259" key="4">
    <source>
        <dbReference type="Pfam" id="PF08501"/>
    </source>
</evidence>
<dbReference type="GO" id="GO:0009423">
    <property type="term" value="P:chorismate biosynthetic process"/>
    <property type="evidence" value="ECO:0007669"/>
    <property type="project" value="TreeGrafter"/>
</dbReference>
<organism evidence="5 6">
    <name type="scientific">Telmatospirillum siberiense</name>
    <dbReference type="NCBI Taxonomy" id="382514"/>
    <lineage>
        <taxon>Bacteria</taxon>
        <taxon>Pseudomonadati</taxon>
        <taxon>Pseudomonadota</taxon>
        <taxon>Alphaproteobacteria</taxon>
        <taxon>Rhodospirillales</taxon>
        <taxon>Rhodospirillaceae</taxon>
        <taxon>Telmatospirillum</taxon>
    </lineage>
</organism>
<dbReference type="InterPro" id="IPR022893">
    <property type="entry name" value="Shikimate_DH_fam"/>
</dbReference>